<reference evidence="1 2" key="1">
    <citation type="submission" date="2018-12" db="EMBL/GenBank/DDBJ databases">
        <title>Draft genome sequence of Xylaria grammica IHI A82.</title>
        <authorList>
            <person name="Buettner E."/>
            <person name="Kellner H."/>
        </authorList>
    </citation>
    <scope>NUCLEOTIDE SEQUENCE [LARGE SCALE GENOMIC DNA]</scope>
    <source>
        <strain evidence="1 2">IHI A82</strain>
    </source>
</reference>
<accession>A0A439DI59</accession>
<evidence type="ECO:0000313" key="2">
    <source>
        <dbReference type="Proteomes" id="UP000286045"/>
    </source>
</evidence>
<proteinExistence type="predicted"/>
<dbReference type="EMBL" id="RYZI01000014">
    <property type="protein sequence ID" value="RWA14073.1"/>
    <property type="molecule type" value="Genomic_DNA"/>
</dbReference>
<dbReference type="AlphaFoldDB" id="A0A439DI59"/>
<sequence length="215" mass="23308">MVSQLDENTVRLMLATFATLSTPTQASIRRAITLAYQEQVTSERVIDFSDFSRRAWHVLNTSEYTQGSGSKQYEASFEARSEVIGCIEAIGKEAAVDSSYGTKLSALETLRKIAKTILLAGDTLGREVRMEFQHETCLADIMVCIADSMTPDEQLRAGATADAKGSLATKLEWVCDETAAHCLAGVEGLRHVLALLTTGAPESDGDSDSSEEAEY</sequence>
<keyword evidence="2" id="KW-1185">Reference proteome</keyword>
<name>A0A439DI59_9PEZI</name>
<dbReference type="Proteomes" id="UP000286045">
    <property type="component" value="Unassembled WGS sequence"/>
</dbReference>
<comment type="caution">
    <text evidence="1">The sequence shown here is derived from an EMBL/GenBank/DDBJ whole genome shotgun (WGS) entry which is preliminary data.</text>
</comment>
<organism evidence="1 2">
    <name type="scientific">Xylaria grammica</name>
    <dbReference type="NCBI Taxonomy" id="363999"/>
    <lineage>
        <taxon>Eukaryota</taxon>
        <taxon>Fungi</taxon>
        <taxon>Dikarya</taxon>
        <taxon>Ascomycota</taxon>
        <taxon>Pezizomycotina</taxon>
        <taxon>Sordariomycetes</taxon>
        <taxon>Xylariomycetidae</taxon>
        <taxon>Xylariales</taxon>
        <taxon>Xylariaceae</taxon>
        <taxon>Xylaria</taxon>
    </lineage>
</organism>
<protein>
    <submittedName>
        <fullName evidence="1">Uncharacterized protein</fullName>
    </submittedName>
</protein>
<gene>
    <name evidence="1" type="ORF">EKO27_g1037</name>
</gene>
<evidence type="ECO:0000313" key="1">
    <source>
        <dbReference type="EMBL" id="RWA14073.1"/>
    </source>
</evidence>